<feature type="compositionally biased region" description="Pro residues" evidence="1">
    <location>
        <begin position="243"/>
        <end position="263"/>
    </location>
</feature>
<dbReference type="PRINTS" id="PR01217">
    <property type="entry name" value="PRICHEXTENSN"/>
</dbReference>
<feature type="signal peptide" evidence="2">
    <location>
        <begin position="1"/>
        <end position="22"/>
    </location>
</feature>
<protein>
    <submittedName>
        <fullName evidence="3">Uncharacterized protein</fullName>
    </submittedName>
</protein>
<evidence type="ECO:0000313" key="4">
    <source>
        <dbReference type="Proteomes" id="UP000295662"/>
    </source>
</evidence>
<accession>A0A4R7SR75</accession>
<name>A0A4R7SR75_9BACT</name>
<keyword evidence="4" id="KW-1185">Reference proteome</keyword>
<evidence type="ECO:0000313" key="3">
    <source>
        <dbReference type="EMBL" id="TDU81454.1"/>
    </source>
</evidence>
<sequence>MFQMKRPLLLVALLGILAPAHAEVEVDIDAFGQSLGGWLARKGKAAEYELSEAGYRTYQPEVSPSPDGGIFVSVRIDHRRGFFASDDHASLELSFAPDGDLVSAQSSLALQGRTISSELIKGGASASTSVAAPQIERAVKVGTDLVADLSSKLLREKIVEPGRVSFPAAIRHNYNLLYKAVKMKKAETPATPGTASTPQAPADTAPPATPPASTPAEKPPGPSAATPPPTAPAPSAPGAPAQPAAPTPSAPAPAPTTPAPPSTSAPAGNTQASLTTAGKKSIPLPEIRAYNPSGVPSTPLPAQKSSEKPKEKSLLMEHGDEVLKLARDVVKTSVQ</sequence>
<dbReference type="AlphaFoldDB" id="A0A4R7SR75"/>
<feature type="compositionally biased region" description="Polar residues" evidence="1">
    <location>
        <begin position="269"/>
        <end position="278"/>
    </location>
</feature>
<organism evidence="3 4">
    <name type="scientific">Prosthecobacter fusiformis</name>
    <dbReference type="NCBI Taxonomy" id="48464"/>
    <lineage>
        <taxon>Bacteria</taxon>
        <taxon>Pseudomonadati</taxon>
        <taxon>Verrucomicrobiota</taxon>
        <taxon>Verrucomicrobiia</taxon>
        <taxon>Verrucomicrobiales</taxon>
        <taxon>Verrucomicrobiaceae</taxon>
        <taxon>Prosthecobacter</taxon>
    </lineage>
</organism>
<evidence type="ECO:0000256" key="1">
    <source>
        <dbReference type="SAM" id="MobiDB-lite"/>
    </source>
</evidence>
<feature type="compositionally biased region" description="Low complexity" evidence="1">
    <location>
        <begin position="194"/>
        <end position="206"/>
    </location>
</feature>
<comment type="caution">
    <text evidence="3">The sequence shown here is derived from an EMBL/GenBank/DDBJ whole genome shotgun (WGS) entry which is preliminary data.</text>
</comment>
<feature type="compositionally biased region" description="Basic and acidic residues" evidence="1">
    <location>
        <begin position="305"/>
        <end position="315"/>
    </location>
</feature>
<proteinExistence type="predicted"/>
<feature type="chain" id="PRO_5020817477" evidence="2">
    <location>
        <begin position="23"/>
        <end position="335"/>
    </location>
</feature>
<feature type="compositionally biased region" description="Pro residues" evidence="1">
    <location>
        <begin position="207"/>
        <end position="237"/>
    </location>
</feature>
<dbReference type="EMBL" id="SOCA01000001">
    <property type="protein sequence ID" value="TDU81454.1"/>
    <property type="molecule type" value="Genomic_DNA"/>
</dbReference>
<gene>
    <name evidence="3" type="ORF">EI77_00763</name>
</gene>
<feature type="region of interest" description="Disordered" evidence="1">
    <location>
        <begin position="188"/>
        <end position="315"/>
    </location>
</feature>
<dbReference type="Proteomes" id="UP000295662">
    <property type="component" value="Unassembled WGS sequence"/>
</dbReference>
<reference evidence="3 4" key="1">
    <citation type="submission" date="2019-03" db="EMBL/GenBank/DDBJ databases">
        <title>Genomic Encyclopedia of Archaeal and Bacterial Type Strains, Phase II (KMG-II): from individual species to whole genera.</title>
        <authorList>
            <person name="Goeker M."/>
        </authorList>
    </citation>
    <scope>NUCLEOTIDE SEQUENCE [LARGE SCALE GENOMIC DNA]</scope>
    <source>
        <strain evidence="3 4">ATCC 25309</strain>
    </source>
</reference>
<evidence type="ECO:0000256" key="2">
    <source>
        <dbReference type="SAM" id="SignalP"/>
    </source>
</evidence>
<keyword evidence="2" id="KW-0732">Signal</keyword>